<evidence type="ECO:0000313" key="5">
    <source>
        <dbReference type="EMBL" id="AAU83851.1"/>
    </source>
</evidence>
<reference evidence="5" key="1">
    <citation type="journal article" date="2004" name="Science">
        <title>Reverse methanogenesis: testing the hypothesis with environmental genomics.</title>
        <authorList>
            <person name="Hallam S.J."/>
            <person name="Putnam N."/>
            <person name="Preston C.M."/>
            <person name="Detter J.C."/>
            <person name="Rokhsar D."/>
            <person name="Richardson P.M."/>
            <person name="DeLong E.F."/>
        </authorList>
    </citation>
    <scope>NUCLEOTIDE SEQUENCE</scope>
</reference>
<keyword evidence="3" id="KW-0472">Membrane</keyword>
<name>Q649S6_UNCAG</name>
<feature type="domain" description="DUF4332" evidence="4">
    <location>
        <begin position="804"/>
        <end position="920"/>
    </location>
</feature>
<keyword evidence="3" id="KW-0812">Transmembrane</keyword>
<accession>Q649S6</accession>
<dbReference type="InterPro" id="IPR025567">
    <property type="entry name" value="DUF4332"/>
</dbReference>
<dbReference type="NCBIfam" id="NF047558">
    <property type="entry name" value="TPR_END_plus"/>
    <property type="match status" value="1"/>
</dbReference>
<dbReference type="AlphaFoldDB" id="Q649S6"/>
<proteinExistence type="predicted"/>
<reference evidence="5" key="2">
    <citation type="submission" date="2004-08" db="EMBL/GenBank/DDBJ databases">
        <authorList>
            <person name="Putnam N."/>
            <person name="Detter J.C."/>
            <person name="Richardson P.M."/>
            <person name="Rokhsar D."/>
        </authorList>
    </citation>
    <scope>NUCLEOTIDE SEQUENCE</scope>
</reference>
<dbReference type="InterPro" id="IPR011990">
    <property type="entry name" value="TPR-like_helical_dom_sf"/>
</dbReference>
<keyword evidence="1" id="KW-0802">TPR repeat</keyword>
<dbReference type="Gene3D" id="1.25.40.10">
    <property type="entry name" value="Tetratricopeptide repeat domain"/>
    <property type="match status" value="2"/>
</dbReference>
<feature type="transmembrane region" description="Helical" evidence="3">
    <location>
        <begin position="172"/>
        <end position="191"/>
    </location>
</feature>
<sequence>MKRWHLSGYVFLVVVAALLLSVAVGAQDTCEEADALYNLKLYDEAHKAYIELLKNNTDLTCAQSGINKSRQKKAEEFYHLGEEHREARQYDLARSAYIEALKINSSYNESHEALAWVSGDPFAAVRTLADMGRYTEAEGRLKKVIEQNPGIDVPEELEYLLGEKIFFWRLPWWIRPLGELFIALLIVFLVVRRIYNLRKPRLDIEDFDKGATNLDIGKGLAAMVEVSFKQIGESGAHGSRPSLIAGPIEKFEIPADVKSVHPYIKIMTQLFEWVFRPDVYTLSGYLQKPGGDLGAGLTLSLVRKKKGEIIANRTIWQKDFDPAITPPEEKDPAPYYRLAEPAAIWTLFHDELPFNKKLTLLGTRDWLSFAYFRAGVRWAREERDDKARKLYVEALNQDTDNRGAWFNLGALDVEAGEYKRAIKRLQMAREKYLFCWDNISESDKERLRRFIVDDLDIHWAENAEIIRSRNDNTISIRENGYSAEIELDEKEGEAILKISDGKPIHLKVENELWFNWNSASGDDKEKLKIKKYLKENFNIDWIEKSRIKVEKNKLEFIPEGEYKLEDPVKITIEKDMTDNKKEEGKGILKIGQNTYDLKVKAENGKLNLYKKENKLYKHFLKEPVWYKATYQLAATYHYWSMQKEDENTPKNLRELAAKEAKKLYEAIEEAIKALQKSEDKALRNFLKSFEPMAAIMYAAILADNNEKEEARGIVENIDTTKLTYRGHYNLACYYSETKDDEKAWEHLEYALERGGDIVQWAKNDPSLKRLREDTEGEFDKLIEKYFAPVMPSADLLPLAGLRLIEETHAKQLEGQGIVSHDDLILKADTPEARKKLAKKLCINDKFLQRWALLADMMRIVGIDTQYANLLEAAGVRSLDDLANIPHIDTLVDSLCKLNDQCLVKQLLSVEIVKQWNEDAKIIARKVSV</sequence>
<dbReference type="EMBL" id="AY714860">
    <property type="protein sequence ID" value="AAU83851.1"/>
    <property type="molecule type" value="Genomic_DNA"/>
</dbReference>
<evidence type="ECO:0000256" key="1">
    <source>
        <dbReference type="PROSITE-ProRule" id="PRU00339"/>
    </source>
</evidence>
<dbReference type="SUPFAM" id="SSF48452">
    <property type="entry name" value="TPR-like"/>
    <property type="match status" value="1"/>
</dbReference>
<organism evidence="5">
    <name type="scientific">Uncultured archaeon GZfos26G2</name>
    <dbReference type="NCBI Taxonomy" id="3386331"/>
    <lineage>
        <taxon>Archaea</taxon>
        <taxon>Methanobacteriati</taxon>
        <taxon>Methanobacteriota</taxon>
        <taxon>Stenosarchaea group</taxon>
        <taxon>Methanomicrobia</taxon>
        <taxon>Candidatus Methanophagales</taxon>
        <taxon>Candidatus Methanophagaceae</taxon>
        <taxon>Candidatus Methanophaga</taxon>
    </lineage>
</organism>
<protein>
    <recommendedName>
        <fullName evidence="4">DUF4332 domain-containing protein</fullName>
    </recommendedName>
</protein>
<dbReference type="SMART" id="SM00028">
    <property type="entry name" value="TPR"/>
    <property type="match status" value="5"/>
</dbReference>
<dbReference type="Pfam" id="PF14229">
    <property type="entry name" value="DUF4332"/>
    <property type="match status" value="1"/>
</dbReference>
<evidence type="ECO:0000259" key="4">
    <source>
        <dbReference type="Pfam" id="PF14229"/>
    </source>
</evidence>
<feature type="repeat" description="TPR" evidence="1">
    <location>
        <begin position="74"/>
        <end position="107"/>
    </location>
</feature>
<gene>
    <name evidence="5" type="ORF">GZ34G5_18</name>
</gene>
<keyword evidence="3" id="KW-1133">Transmembrane helix</keyword>
<dbReference type="PROSITE" id="PS50005">
    <property type="entry name" value="TPR"/>
    <property type="match status" value="1"/>
</dbReference>
<evidence type="ECO:0000256" key="2">
    <source>
        <dbReference type="SAM" id="Coils"/>
    </source>
</evidence>
<dbReference type="InterPro" id="IPR019734">
    <property type="entry name" value="TPR_rpt"/>
</dbReference>
<evidence type="ECO:0000256" key="3">
    <source>
        <dbReference type="SAM" id="Phobius"/>
    </source>
</evidence>
<feature type="coiled-coil region" evidence="2">
    <location>
        <begin position="653"/>
        <end position="684"/>
    </location>
</feature>
<keyword evidence="2" id="KW-0175">Coiled coil</keyword>